<reference evidence="3" key="1">
    <citation type="submission" date="2023-06" db="EMBL/GenBank/DDBJ databases">
        <authorList>
            <consortium name="Lawrence Berkeley National Laboratory"/>
            <person name="Ahrendt S."/>
            <person name="Sahu N."/>
            <person name="Indic B."/>
            <person name="Wong-Bajracharya J."/>
            <person name="Merenyi Z."/>
            <person name="Ke H.-M."/>
            <person name="Monk M."/>
            <person name="Kocsube S."/>
            <person name="Drula E."/>
            <person name="Lipzen A."/>
            <person name="Balint B."/>
            <person name="Henrissat B."/>
            <person name="Andreopoulos B."/>
            <person name="Martin F.M."/>
            <person name="Harder C.B."/>
            <person name="Rigling D."/>
            <person name="Ford K.L."/>
            <person name="Foster G.D."/>
            <person name="Pangilinan J."/>
            <person name="Papanicolaou A."/>
            <person name="Barry K."/>
            <person name="LaButti K."/>
            <person name="Viragh M."/>
            <person name="Koriabine M."/>
            <person name="Yan M."/>
            <person name="Riley R."/>
            <person name="Champramary S."/>
            <person name="Plett K.L."/>
            <person name="Tsai I.J."/>
            <person name="Slot J."/>
            <person name="Sipos G."/>
            <person name="Plett J."/>
            <person name="Nagy L.G."/>
            <person name="Grigoriev I.V."/>
        </authorList>
    </citation>
    <scope>NUCLEOTIDE SEQUENCE</scope>
    <source>
        <strain evidence="3">HWK02</strain>
    </source>
</reference>
<proteinExistence type="predicted"/>
<dbReference type="Pfam" id="PF01693">
    <property type="entry name" value="Cauli_VI"/>
    <property type="match status" value="1"/>
</dbReference>
<dbReference type="Gene3D" id="3.40.970.10">
    <property type="entry name" value="Ribonuclease H1, N-terminal domain"/>
    <property type="match status" value="1"/>
</dbReference>
<sequence length="208" mass="21750">MVSHPPPASTNALADCNAEQLVQLILALQRLGLINLVPSASGSAPQGNNEPSHAISSLGSMGATPRGGGGIAVAATMAAASHSGAAVKKESTAPSVTSKVTNTMKNQAPQRADHDRRPGSTSTVPFQPLNSHLPWYTVTAGYEVGVFQGWDQVAPLVLGASGAVYQRQPSHAYARAHFATARSCGDVRVIAHPEDNDEDDEDSHYYKD</sequence>
<evidence type="ECO:0000313" key="3">
    <source>
        <dbReference type="EMBL" id="KAK0493890.1"/>
    </source>
</evidence>
<organism evidence="3 4">
    <name type="scientific">Armillaria luteobubalina</name>
    <dbReference type="NCBI Taxonomy" id="153913"/>
    <lineage>
        <taxon>Eukaryota</taxon>
        <taxon>Fungi</taxon>
        <taxon>Dikarya</taxon>
        <taxon>Basidiomycota</taxon>
        <taxon>Agaricomycotina</taxon>
        <taxon>Agaricomycetes</taxon>
        <taxon>Agaricomycetidae</taxon>
        <taxon>Agaricales</taxon>
        <taxon>Marasmiineae</taxon>
        <taxon>Physalacriaceae</taxon>
        <taxon>Armillaria</taxon>
    </lineage>
</organism>
<feature type="compositionally biased region" description="Polar residues" evidence="1">
    <location>
        <begin position="41"/>
        <end position="59"/>
    </location>
</feature>
<feature type="domain" description="Ribonuclease H1 N-terminal" evidence="2">
    <location>
        <begin position="134"/>
        <end position="176"/>
    </location>
</feature>
<dbReference type="SUPFAM" id="SSF55658">
    <property type="entry name" value="L9 N-domain-like"/>
    <property type="match status" value="1"/>
</dbReference>
<evidence type="ECO:0000313" key="4">
    <source>
        <dbReference type="Proteomes" id="UP001175228"/>
    </source>
</evidence>
<feature type="region of interest" description="Disordered" evidence="1">
    <location>
        <begin position="84"/>
        <end position="128"/>
    </location>
</feature>
<dbReference type="EMBL" id="JAUEPU010000023">
    <property type="protein sequence ID" value="KAK0493890.1"/>
    <property type="molecule type" value="Genomic_DNA"/>
</dbReference>
<name>A0AA39UUV9_9AGAR</name>
<dbReference type="InterPro" id="IPR011320">
    <property type="entry name" value="RNase_H1_N"/>
</dbReference>
<keyword evidence="4" id="KW-1185">Reference proteome</keyword>
<evidence type="ECO:0000256" key="1">
    <source>
        <dbReference type="SAM" id="MobiDB-lite"/>
    </source>
</evidence>
<gene>
    <name evidence="3" type="ORF">EDD18DRAFT_1356378</name>
</gene>
<protein>
    <recommendedName>
        <fullName evidence="2">Ribonuclease H1 N-terminal domain-containing protein</fullName>
    </recommendedName>
</protein>
<evidence type="ECO:0000259" key="2">
    <source>
        <dbReference type="Pfam" id="PF01693"/>
    </source>
</evidence>
<comment type="caution">
    <text evidence="3">The sequence shown here is derived from an EMBL/GenBank/DDBJ whole genome shotgun (WGS) entry which is preliminary data.</text>
</comment>
<dbReference type="InterPro" id="IPR009027">
    <property type="entry name" value="Ribosomal_bL9/RNase_H1_N"/>
</dbReference>
<feature type="compositionally biased region" description="Polar residues" evidence="1">
    <location>
        <begin position="92"/>
        <end position="109"/>
    </location>
</feature>
<feature type="region of interest" description="Disordered" evidence="1">
    <location>
        <begin position="41"/>
        <end position="61"/>
    </location>
</feature>
<dbReference type="Proteomes" id="UP001175228">
    <property type="component" value="Unassembled WGS sequence"/>
</dbReference>
<dbReference type="InterPro" id="IPR037056">
    <property type="entry name" value="RNase_H1_N_sf"/>
</dbReference>
<accession>A0AA39UUV9</accession>
<feature type="compositionally biased region" description="Polar residues" evidence="1">
    <location>
        <begin position="119"/>
        <end position="128"/>
    </location>
</feature>
<dbReference type="AlphaFoldDB" id="A0AA39UUV9"/>